<dbReference type="InterPro" id="IPR050494">
    <property type="entry name" value="Ser_Thr_dual-spec_kinase"/>
</dbReference>
<evidence type="ECO:0000256" key="5">
    <source>
        <dbReference type="ARBA" id="ARBA00022840"/>
    </source>
</evidence>
<feature type="domain" description="Protein kinase" evidence="8">
    <location>
        <begin position="44"/>
        <end position="370"/>
    </location>
</feature>
<dbReference type="Pfam" id="PF00069">
    <property type="entry name" value="Pkinase"/>
    <property type="match status" value="1"/>
</dbReference>
<keyword evidence="10" id="KW-1185">Reference proteome</keyword>
<dbReference type="InterPro" id="IPR008271">
    <property type="entry name" value="Ser/Thr_kinase_AS"/>
</dbReference>
<dbReference type="InterPro" id="IPR011009">
    <property type="entry name" value="Kinase-like_dom_sf"/>
</dbReference>
<dbReference type="PROSITE" id="PS50011">
    <property type="entry name" value="PROTEIN_KINASE_DOM"/>
    <property type="match status" value="1"/>
</dbReference>
<dbReference type="Gene3D" id="1.10.510.10">
    <property type="entry name" value="Transferase(Phosphotransferase) domain 1"/>
    <property type="match status" value="1"/>
</dbReference>
<keyword evidence="4" id="KW-0418">Kinase</keyword>
<keyword evidence="1 7" id="KW-0723">Serine/threonine-protein kinase</keyword>
<dbReference type="EMBL" id="JAPFFF010000005">
    <property type="protein sequence ID" value="KAK8889518.1"/>
    <property type="molecule type" value="Genomic_DNA"/>
</dbReference>
<dbReference type="PROSITE" id="PS00108">
    <property type="entry name" value="PROTEIN_KINASE_ST"/>
    <property type="match status" value="1"/>
</dbReference>
<evidence type="ECO:0000313" key="10">
    <source>
        <dbReference type="Proteomes" id="UP001470230"/>
    </source>
</evidence>
<evidence type="ECO:0000256" key="2">
    <source>
        <dbReference type="ARBA" id="ARBA00022679"/>
    </source>
</evidence>
<protein>
    <recommendedName>
        <fullName evidence="8">Protein kinase domain-containing protein</fullName>
    </recommendedName>
</protein>
<evidence type="ECO:0000256" key="3">
    <source>
        <dbReference type="ARBA" id="ARBA00022741"/>
    </source>
</evidence>
<dbReference type="InterPro" id="IPR017441">
    <property type="entry name" value="Protein_kinase_ATP_BS"/>
</dbReference>
<evidence type="ECO:0000259" key="8">
    <source>
        <dbReference type="PROSITE" id="PS50011"/>
    </source>
</evidence>
<keyword evidence="5 6" id="KW-0067">ATP-binding</keyword>
<dbReference type="SMART" id="SM00220">
    <property type="entry name" value="S_TKc"/>
    <property type="match status" value="1"/>
</dbReference>
<evidence type="ECO:0000256" key="6">
    <source>
        <dbReference type="PROSITE-ProRule" id="PRU10141"/>
    </source>
</evidence>
<sequence>MNQEIPQPLTNDTVPIALNSPDNKSYNLIVYKNDIITDGEGNKFLVLSKLGEGQYGQVFEVCEITSPDPANSIFAIKVTKSHPSYREQAQKEADLISYIQNNAINDEMENISKFIKSFLYKNHLIILMEKLSMDLLTIIVKRKYNGLPLNLVQSTVRSILKALSTLSRHNIVHSDLKPENILLADSASEKVKLADFGSSRYISQECKFYIQSRFYRAPEVILAIPHSYPIDIWSLGCVAVEIFVGLPLFPGQNEVQMLILIVQMLGQFPQKMIDMSSRKNVFFNSNGTLKTEIEICRSLQIEVAGFHKYFFYKKLPNIIKQYALNIGKTEAEQRKEQWRRGLFIDLLLKMLVLDPEQRIKPDEALQHPFITTDLQYN</sequence>
<evidence type="ECO:0000256" key="4">
    <source>
        <dbReference type="ARBA" id="ARBA00022777"/>
    </source>
</evidence>
<evidence type="ECO:0000256" key="7">
    <source>
        <dbReference type="RuleBase" id="RU000304"/>
    </source>
</evidence>
<proteinExistence type="inferred from homology"/>
<name>A0ABR2KFB4_9EUKA</name>
<dbReference type="PROSITE" id="PS00107">
    <property type="entry name" value="PROTEIN_KINASE_ATP"/>
    <property type="match status" value="1"/>
</dbReference>
<dbReference type="PANTHER" id="PTHR24058">
    <property type="entry name" value="DUAL SPECIFICITY PROTEIN KINASE"/>
    <property type="match status" value="1"/>
</dbReference>
<reference evidence="9 10" key="1">
    <citation type="submission" date="2024-04" db="EMBL/GenBank/DDBJ databases">
        <title>Tritrichomonas musculus Genome.</title>
        <authorList>
            <person name="Alves-Ferreira E."/>
            <person name="Grigg M."/>
            <person name="Lorenzi H."/>
            <person name="Galac M."/>
        </authorList>
    </citation>
    <scope>NUCLEOTIDE SEQUENCE [LARGE SCALE GENOMIC DNA]</scope>
    <source>
        <strain evidence="9 10">EAF2021</strain>
    </source>
</reference>
<organism evidence="9 10">
    <name type="scientific">Tritrichomonas musculus</name>
    <dbReference type="NCBI Taxonomy" id="1915356"/>
    <lineage>
        <taxon>Eukaryota</taxon>
        <taxon>Metamonada</taxon>
        <taxon>Parabasalia</taxon>
        <taxon>Tritrichomonadida</taxon>
        <taxon>Tritrichomonadidae</taxon>
        <taxon>Tritrichomonas</taxon>
    </lineage>
</organism>
<comment type="caution">
    <text evidence="9">The sequence shown here is derived from an EMBL/GenBank/DDBJ whole genome shotgun (WGS) entry which is preliminary data.</text>
</comment>
<dbReference type="Gene3D" id="3.30.200.20">
    <property type="entry name" value="Phosphorylase Kinase, domain 1"/>
    <property type="match status" value="1"/>
</dbReference>
<dbReference type="Proteomes" id="UP001470230">
    <property type="component" value="Unassembled WGS sequence"/>
</dbReference>
<keyword evidence="2" id="KW-0808">Transferase</keyword>
<feature type="binding site" evidence="6">
    <location>
        <position position="77"/>
    </location>
    <ligand>
        <name>ATP</name>
        <dbReference type="ChEBI" id="CHEBI:30616"/>
    </ligand>
</feature>
<accession>A0ABR2KFB4</accession>
<dbReference type="InterPro" id="IPR000719">
    <property type="entry name" value="Prot_kinase_dom"/>
</dbReference>
<evidence type="ECO:0000256" key="1">
    <source>
        <dbReference type="ARBA" id="ARBA00022527"/>
    </source>
</evidence>
<dbReference type="PANTHER" id="PTHR24058:SF17">
    <property type="entry name" value="HOMEODOMAIN INTERACTING PROTEIN KINASE, ISOFORM D"/>
    <property type="match status" value="1"/>
</dbReference>
<comment type="similarity">
    <text evidence="7">Belongs to the protein kinase superfamily.</text>
</comment>
<keyword evidence="3 6" id="KW-0547">Nucleotide-binding</keyword>
<evidence type="ECO:0000313" key="9">
    <source>
        <dbReference type="EMBL" id="KAK8889518.1"/>
    </source>
</evidence>
<gene>
    <name evidence="9" type="ORF">M9Y10_034267</name>
</gene>
<dbReference type="SUPFAM" id="SSF56112">
    <property type="entry name" value="Protein kinase-like (PK-like)"/>
    <property type="match status" value="1"/>
</dbReference>